<evidence type="ECO:0000256" key="12">
    <source>
        <dbReference type="SAM" id="MobiDB-lite"/>
    </source>
</evidence>
<comment type="subcellular location">
    <subcellularLocation>
        <location evidence="1 11">Mitochondrion inner membrane</location>
        <topology evidence="1 11">Single-pass membrane protein</topology>
    </subcellularLocation>
</comment>
<evidence type="ECO:0000256" key="5">
    <source>
        <dbReference type="ARBA" id="ARBA00022792"/>
    </source>
</evidence>
<comment type="caution">
    <text evidence="13">The sequence shown here is derived from an EMBL/GenBank/DDBJ whole genome shotgun (WGS) entry which is preliminary data.</text>
</comment>
<comment type="similarity">
    <text evidence="2 11">Belongs to the TIM21 family.</text>
</comment>
<reference evidence="13 14" key="1">
    <citation type="submission" date="2018-03" db="EMBL/GenBank/DDBJ databases">
        <title>Genomes of Pezizomycetes fungi and the evolution of truffles.</title>
        <authorList>
            <person name="Murat C."/>
            <person name="Payen T."/>
            <person name="Noel B."/>
            <person name="Kuo A."/>
            <person name="Martin F.M."/>
        </authorList>
    </citation>
    <scope>NUCLEOTIDE SEQUENCE [LARGE SCALE GENOMIC DNA]</scope>
    <source>
        <strain evidence="13">091103-1</strain>
    </source>
</reference>
<evidence type="ECO:0000256" key="10">
    <source>
        <dbReference type="ARBA" id="ARBA00060204"/>
    </source>
</evidence>
<dbReference type="FunFam" id="3.10.450.320:FF:000002">
    <property type="entry name" value="Mitochondrial import inner membrane translocase subunit tim21"/>
    <property type="match status" value="1"/>
</dbReference>
<dbReference type="GO" id="GO:0030150">
    <property type="term" value="P:protein import into mitochondrial matrix"/>
    <property type="evidence" value="ECO:0007669"/>
    <property type="project" value="UniProtKB-UniRule"/>
</dbReference>
<sequence length="230" mass="25651">MSVQLSTPVRSITSRSGIRAIRPSGPLNHAPHRPFSGIGANSQKHRMAITPKIASSRRWRELSKGQKIVRTASTGVNFATIVVGAVLTGAVLAMLYTEVFAPNSIPNWFNNIHNRIKADPRCAKLLGEKIKAYGEATSNRWSRNRPIASSIRKDKHGIKHLIMHFNVEGTVDKGVVKAHLTKRPGEPNYEYKYLFLDVPGKTRVYLENERDRDSGEGGKKKGLFGVQWGW</sequence>
<dbReference type="GO" id="GO:0005744">
    <property type="term" value="C:TIM23 mitochondrial import inner membrane translocase complex"/>
    <property type="evidence" value="ECO:0007669"/>
    <property type="project" value="UniProtKB-UniRule"/>
</dbReference>
<comment type="function">
    <text evidence="10">Essential component of the TIM23 complex, a complex that mediates the translocation of transit peptide-containing proteins across the mitochondrial inner membrane. Required to keep the TOM and the TIM23 complexes in close contact. At some point, it is released from the TOM23 complex to allow protein translocation into the mitochondrial matrix.</text>
</comment>
<evidence type="ECO:0000256" key="8">
    <source>
        <dbReference type="ARBA" id="ARBA00023128"/>
    </source>
</evidence>
<protein>
    <recommendedName>
        <fullName evidence="3 11">Mitochondrial import inner membrane translocase subunit Tim21</fullName>
    </recommendedName>
</protein>
<dbReference type="Pfam" id="PF08294">
    <property type="entry name" value="TIM21"/>
    <property type="match status" value="1"/>
</dbReference>
<keyword evidence="11" id="KW-0811">Translocation</keyword>
<dbReference type="OrthoDB" id="436405at2759"/>
<evidence type="ECO:0000256" key="11">
    <source>
        <dbReference type="RuleBase" id="RU367142"/>
    </source>
</evidence>
<dbReference type="PANTHER" id="PTHR13032:SF6">
    <property type="entry name" value="MITOCHONDRIAL IMPORT INNER MEMBRANE TRANSLOCASE SUBUNIT TIM21"/>
    <property type="match status" value="1"/>
</dbReference>
<keyword evidence="4 11" id="KW-0812">Transmembrane</keyword>
<evidence type="ECO:0000256" key="9">
    <source>
        <dbReference type="ARBA" id="ARBA00023136"/>
    </source>
</evidence>
<keyword evidence="11" id="KW-0813">Transport</keyword>
<dbReference type="STRING" id="42249.A0A317SBP1"/>
<evidence type="ECO:0000313" key="13">
    <source>
        <dbReference type="EMBL" id="PWW71725.1"/>
    </source>
</evidence>
<evidence type="ECO:0000256" key="2">
    <source>
        <dbReference type="ARBA" id="ARBA00010867"/>
    </source>
</evidence>
<evidence type="ECO:0000256" key="6">
    <source>
        <dbReference type="ARBA" id="ARBA00022946"/>
    </source>
</evidence>
<keyword evidence="8 11" id="KW-0496">Mitochondrion</keyword>
<evidence type="ECO:0000256" key="4">
    <source>
        <dbReference type="ARBA" id="ARBA00022692"/>
    </source>
</evidence>
<proteinExistence type="inferred from homology"/>
<evidence type="ECO:0000256" key="3">
    <source>
        <dbReference type="ARBA" id="ARBA00020726"/>
    </source>
</evidence>
<feature type="transmembrane region" description="Helical" evidence="11">
    <location>
        <begin position="76"/>
        <end position="96"/>
    </location>
</feature>
<dbReference type="InterPro" id="IPR013261">
    <property type="entry name" value="Tim21"/>
</dbReference>
<keyword evidence="14" id="KW-1185">Reference proteome</keyword>
<evidence type="ECO:0000256" key="7">
    <source>
        <dbReference type="ARBA" id="ARBA00022989"/>
    </source>
</evidence>
<dbReference type="PANTHER" id="PTHR13032">
    <property type="entry name" value="MITOCHONDRIAL IMPORT INNER MEMBRANE TRANSLOCASE SUBUNIT TIM21"/>
    <property type="match status" value="1"/>
</dbReference>
<dbReference type="InterPro" id="IPR038552">
    <property type="entry name" value="Tim21_IMS_sf"/>
</dbReference>
<keyword evidence="11" id="KW-0653">Protein transport</keyword>
<comment type="subunit">
    <text evidence="11">Component of the TIM23 complex.</text>
</comment>
<dbReference type="EMBL" id="PYWC01000143">
    <property type="protein sequence ID" value="PWW71725.1"/>
    <property type="molecule type" value="Genomic_DNA"/>
</dbReference>
<name>A0A317SBP1_9PEZI</name>
<dbReference type="Gene3D" id="3.10.450.320">
    <property type="entry name" value="Mitochondrial import inner membrane translocase subunit Tim21"/>
    <property type="match status" value="1"/>
</dbReference>
<accession>A0A317SBP1</accession>
<dbReference type="Proteomes" id="UP000246991">
    <property type="component" value="Unassembled WGS sequence"/>
</dbReference>
<evidence type="ECO:0000313" key="14">
    <source>
        <dbReference type="Proteomes" id="UP000246991"/>
    </source>
</evidence>
<dbReference type="AlphaFoldDB" id="A0A317SBP1"/>
<keyword evidence="7 11" id="KW-1133">Transmembrane helix</keyword>
<evidence type="ECO:0000256" key="1">
    <source>
        <dbReference type="ARBA" id="ARBA00004434"/>
    </source>
</evidence>
<organism evidence="13 14">
    <name type="scientific">Tuber magnatum</name>
    <name type="common">white Piedmont truffle</name>
    <dbReference type="NCBI Taxonomy" id="42249"/>
    <lineage>
        <taxon>Eukaryota</taxon>
        <taxon>Fungi</taxon>
        <taxon>Dikarya</taxon>
        <taxon>Ascomycota</taxon>
        <taxon>Pezizomycotina</taxon>
        <taxon>Pezizomycetes</taxon>
        <taxon>Pezizales</taxon>
        <taxon>Tuberaceae</taxon>
        <taxon>Tuber</taxon>
    </lineage>
</organism>
<keyword evidence="5 11" id="KW-0999">Mitochondrion inner membrane</keyword>
<gene>
    <name evidence="13" type="ORF">C7212DRAFT_355093</name>
</gene>
<keyword evidence="6" id="KW-0809">Transit peptide</keyword>
<keyword evidence="9 11" id="KW-0472">Membrane</keyword>
<feature type="region of interest" description="Disordered" evidence="12">
    <location>
        <begin position="20"/>
        <end position="41"/>
    </location>
</feature>